<dbReference type="GO" id="GO:0005829">
    <property type="term" value="C:cytosol"/>
    <property type="evidence" value="ECO:0007669"/>
    <property type="project" value="TreeGrafter"/>
</dbReference>
<feature type="domain" description="HTH merR-type" evidence="6">
    <location>
        <begin position="11"/>
        <end position="61"/>
    </location>
</feature>
<dbReference type="EC" id="2.3.3.16" evidence="3"/>
<reference evidence="7 8" key="1">
    <citation type="submission" date="2006-06" db="EMBL/GenBank/DDBJ databases">
        <title>Complete sequence of Rubrobacter xylanophilus DSM 9941.</title>
        <authorList>
            <consortium name="US DOE Joint Genome Institute"/>
            <person name="Copeland A."/>
            <person name="Lucas S."/>
            <person name="Lapidus A."/>
            <person name="Barry K."/>
            <person name="Detter J.C."/>
            <person name="Glavina del Rio T."/>
            <person name="Hammon N."/>
            <person name="Israni S."/>
            <person name="Dalin E."/>
            <person name="Tice H."/>
            <person name="Pitluck S."/>
            <person name="Munk A.C."/>
            <person name="Brettin T."/>
            <person name="Bruce D."/>
            <person name="Han C."/>
            <person name="Tapia R."/>
            <person name="Gilna P."/>
            <person name="Schmutz J."/>
            <person name="Larimer F."/>
            <person name="Land M."/>
            <person name="Hauser L."/>
            <person name="Kyrpides N."/>
            <person name="Lykidis A."/>
            <person name="da Costa M.S."/>
            <person name="Rainey F.A."/>
            <person name="Empadinhas N."/>
            <person name="Jolivet E."/>
            <person name="Battista J.R."/>
            <person name="Richardson P."/>
        </authorList>
    </citation>
    <scope>NUCLEOTIDE SEQUENCE [LARGE SCALE GENOMIC DNA]</scope>
    <source>
        <strain evidence="8">DSM 9941 / JCM 11954 / NBRC 16129 / PRD-1</strain>
    </source>
</reference>
<name>Q1AT05_RUBXD</name>
<dbReference type="Gene3D" id="1.10.230.10">
    <property type="entry name" value="Cytochrome P450-Terp, domain 2"/>
    <property type="match status" value="1"/>
</dbReference>
<dbReference type="Pfam" id="PF00285">
    <property type="entry name" value="Citrate_synt"/>
    <property type="match status" value="1"/>
</dbReference>
<dbReference type="eggNOG" id="COG0372">
    <property type="taxonomic scope" value="Bacteria"/>
</dbReference>
<evidence type="ECO:0000259" key="6">
    <source>
        <dbReference type="PROSITE" id="PS50937"/>
    </source>
</evidence>
<dbReference type="SUPFAM" id="SSF46955">
    <property type="entry name" value="Putative DNA-binding domain"/>
    <property type="match status" value="1"/>
</dbReference>
<dbReference type="GO" id="GO:0036440">
    <property type="term" value="F:citrate synthase activity"/>
    <property type="evidence" value="ECO:0007669"/>
    <property type="project" value="UniProtKB-EC"/>
</dbReference>
<evidence type="ECO:0000256" key="2">
    <source>
        <dbReference type="ARBA" id="ARBA00010566"/>
    </source>
</evidence>
<dbReference type="InterPro" id="IPR002020">
    <property type="entry name" value="Citrate_synthase"/>
</dbReference>
<dbReference type="PANTHER" id="PTHR11739">
    <property type="entry name" value="CITRATE SYNTHASE"/>
    <property type="match status" value="1"/>
</dbReference>
<gene>
    <name evidence="7" type="ordered locus">Rxyl_2556</name>
</gene>
<dbReference type="PRINTS" id="PR00143">
    <property type="entry name" value="CITRTSNTHASE"/>
</dbReference>
<dbReference type="Gene3D" id="1.10.580.10">
    <property type="entry name" value="Citrate Synthase, domain 1"/>
    <property type="match status" value="1"/>
</dbReference>
<dbReference type="GO" id="GO:0003677">
    <property type="term" value="F:DNA binding"/>
    <property type="evidence" value="ECO:0007669"/>
    <property type="project" value="InterPro"/>
</dbReference>
<dbReference type="GO" id="GO:0006355">
    <property type="term" value="P:regulation of DNA-templated transcription"/>
    <property type="evidence" value="ECO:0007669"/>
    <property type="project" value="InterPro"/>
</dbReference>
<organism evidence="7 8">
    <name type="scientific">Rubrobacter xylanophilus (strain DSM 9941 / JCM 11954 / NBRC 16129 / PRD-1)</name>
    <dbReference type="NCBI Taxonomy" id="266117"/>
    <lineage>
        <taxon>Bacteria</taxon>
        <taxon>Bacillati</taxon>
        <taxon>Actinomycetota</taxon>
        <taxon>Rubrobacteria</taxon>
        <taxon>Rubrobacterales</taxon>
        <taxon>Rubrobacteraceae</taxon>
        <taxon>Rubrobacter</taxon>
    </lineage>
</organism>
<dbReference type="GO" id="GO:0006099">
    <property type="term" value="P:tricarboxylic acid cycle"/>
    <property type="evidence" value="ECO:0007669"/>
    <property type="project" value="UniProtKB-UniPathway"/>
</dbReference>
<dbReference type="GO" id="GO:0005975">
    <property type="term" value="P:carbohydrate metabolic process"/>
    <property type="evidence" value="ECO:0007669"/>
    <property type="project" value="TreeGrafter"/>
</dbReference>
<dbReference type="Pfam" id="PF12728">
    <property type="entry name" value="HTH_17"/>
    <property type="match status" value="1"/>
</dbReference>
<dbReference type="InterPro" id="IPR016142">
    <property type="entry name" value="Citrate_synth-like_lrg_a-sub"/>
</dbReference>
<dbReference type="PANTHER" id="PTHR11739:SF4">
    <property type="entry name" value="CITRATE SYNTHASE, PEROXISOMAL"/>
    <property type="match status" value="1"/>
</dbReference>
<dbReference type="SUPFAM" id="SSF48256">
    <property type="entry name" value="Citrate synthase"/>
    <property type="match status" value="1"/>
</dbReference>
<proteinExistence type="inferred from homology"/>
<feature type="region of interest" description="Disordered" evidence="5">
    <location>
        <begin position="404"/>
        <end position="426"/>
    </location>
</feature>
<dbReference type="EMBL" id="CP000386">
    <property type="protein sequence ID" value="ABG05473.1"/>
    <property type="molecule type" value="Genomic_DNA"/>
</dbReference>
<evidence type="ECO:0000256" key="5">
    <source>
        <dbReference type="SAM" id="MobiDB-lite"/>
    </source>
</evidence>
<sequence>MEPGDRSGGRYLTAREAAEELGVSVRTLYAYVSRGLVRSEAAGGGRRGRRYRAEDVRRLRERKEHRRDPARAAEGALDWGMPVLESGISLIADGRLYYRGRDAVALSGERSLEQVAQLIWTGSMAPGDRAAVPGLFRAAARSVAGCPRLPLGGARPVLDELGLALQAAASRDPAAYDLRPAAVVRTGARILRLLVGAATGEQDAGETAARALQRRWVPRDEGAAEILDRALVLCADHELNVSSFTARCVASAGATPYAAVVAGLAALGGVRHGGGTERVEAFLAEVEAAGDPREVVASRLRRGEAVPGFGHRLYPEGDPRAAALLAALAEGYPGSEALGLAEGAAEAAGALVGERPNVDFALAVLARVLGLPPGGALALFALGRAVGWVGHAIEQYASGAPIRPRARYVGEPPPRPESGPSPARSG</sequence>
<dbReference type="Proteomes" id="UP000006637">
    <property type="component" value="Chromosome"/>
</dbReference>
<dbReference type="InterPro" id="IPR041657">
    <property type="entry name" value="HTH_17"/>
</dbReference>
<keyword evidence="4" id="KW-0808">Transferase</keyword>
<evidence type="ECO:0000313" key="7">
    <source>
        <dbReference type="EMBL" id="ABG05473.1"/>
    </source>
</evidence>
<dbReference type="Gene3D" id="1.10.1660.10">
    <property type="match status" value="1"/>
</dbReference>
<comment type="pathway">
    <text evidence="1">Carbohydrate metabolism; tricarboxylic acid cycle.</text>
</comment>
<dbReference type="InterPro" id="IPR036969">
    <property type="entry name" value="Citrate_synthase_sf"/>
</dbReference>
<evidence type="ECO:0000256" key="4">
    <source>
        <dbReference type="ARBA" id="ARBA00022679"/>
    </source>
</evidence>
<dbReference type="PhylomeDB" id="Q1AT05"/>
<dbReference type="InterPro" id="IPR016143">
    <property type="entry name" value="Citrate_synth-like_sm_a-sub"/>
</dbReference>
<dbReference type="KEGG" id="rxy:Rxyl_2556"/>
<accession>Q1AT05</accession>
<dbReference type="UniPathway" id="UPA00223"/>
<evidence type="ECO:0000313" key="8">
    <source>
        <dbReference type="Proteomes" id="UP000006637"/>
    </source>
</evidence>
<keyword evidence="8" id="KW-1185">Reference proteome</keyword>
<dbReference type="RefSeq" id="WP_011565482.1">
    <property type="nucleotide sequence ID" value="NC_008148.1"/>
</dbReference>
<evidence type="ECO:0000256" key="1">
    <source>
        <dbReference type="ARBA" id="ARBA00005163"/>
    </source>
</evidence>
<dbReference type="InterPro" id="IPR000551">
    <property type="entry name" value="MerR-type_HTH_dom"/>
</dbReference>
<protein>
    <recommendedName>
        <fullName evidence="3">citrate synthase (unknown stereospecificity)</fullName>
        <ecNumber evidence="3">2.3.3.16</ecNumber>
    </recommendedName>
</protein>
<evidence type="ECO:0000256" key="3">
    <source>
        <dbReference type="ARBA" id="ARBA00012972"/>
    </source>
</evidence>
<comment type="similarity">
    <text evidence="2">Belongs to the citrate synthase family.</text>
</comment>
<dbReference type="HOGENOM" id="CLU_025068_1_0_11"/>
<dbReference type="InterPro" id="IPR009061">
    <property type="entry name" value="DNA-bd_dom_put_sf"/>
</dbReference>
<dbReference type="STRING" id="266117.Rxyl_2556"/>
<dbReference type="PROSITE" id="PS50937">
    <property type="entry name" value="HTH_MERR_2"/>
    <property type="match status" value="1"/>
</dbReference>
<dbReference type="CDD" id="cd06102">
    <property type="entry name" value="citrate_synt_like_2"/>
    <property type="match status" value="1"/>
</dbReference>
<dbReference type="AlphaFoldDB" id="Q1AT05"/>